<evidence type="ECO:0000313" key="10">
    <source>
        <dbReference type="EMBL" id="DBA24161.1"/>
    </source>
</evidence>
<name>A0AAV3A4K0_PYXAD</name>
<dbReference type="EC" id="4.2.1.1" evidence="3 8"/>
<evidence type="ECO:0000256" key="8">
    <source>
        <dbReference type="RuleBase" id="RU367011"/>
    </source>
</evidence>
<evidence type="ECO:0000256" key="7">
    <source>
        <dbReference type="ARBA" id="ARBA00048348"/>
    </source>
</evidence>
<evidence type="ECO:0000259" key="9">
    <source>
        <dbReference type="PROSITE" id="PS51144"/>
    </source>
</evidence>
<comment type="similarity">
    <text evidence="2 8">Belongs to the alpha-carbonic anhydrase family.</text>
</comment>
<dbReference type="Gene3D" id="3.10.200.10">
    <property type="entry name" value="Alpha carbonic anhydrase"/>
    <property type="match status" value="1"/>
</dbReference>
<dbReference type="PROSITE" id="PS51144">
    <property type="entry name" value="ALPHA_CA_2"/>
    <property type="match status" value="1"/>
</dbReference>
<dbReference type="InterPro" id="IPR001148">
    <property type="entry name" value="CA_dom"/>
</dbReference>
<dbReference type="Proteomes" id="UP001181693">
    <property type="component" value="Unassembled WGS sequence"/>
</dbReference>
<evidence type="ECO:0000256" key="4">
    <source>
        <dbReference type="ARBA" id="ARBA00022723"/>
    </source>
</evidence>
<keyword evidence="11" id="KW-1185">Reference proteome</keyword>
<dbReference type="PANTHER" id="PTHR18952:SF120">
    <property type="entry name" value="CARBONIC ANHYDRASE 2"/>
    <property type="match status" value="1"/>
</dbReference>
<evidence type="ECO:0000256" key="6">
    <source>
        <dbReference type="ARBA" id="ARBA00023239"/>
    </source>
</evidence>
<comment type="function">
    <text evidence="8">Reversible hydration of carbon dioxide.</text>
</comment>
<dbReference type="SUPFAM" id="SSF51069">
    <property type="entry name" value="Carbonic anhydrase"/>
    <property type="match status" value="1"/>
</dbReference>
<dbReference type="GO" id="GO:0008270">
    <property type="term" value="F:zinc ion binding"/>
    <property type="evidence" value="ECO:0007669"/>
    <property type="project" value="UniProtKB-UniRule"/>
</dbReference>
<evidence type="ECO:0000256" key="3">
    <source>
        <dbReference type="ARBA" id="ARBA00012925"/>
    </source>
</evidence>
<dbReference type="InterPro" id="IPR036398">
    <property type="entry name" value="CA_dom_sf"/>
</dbReference>
<dbReference type="PROSITE" id="PS00162">
    <property type="entry name" value="ALPHA_CA_1"/>
    <property type="match status" value="1"/>
</dbReference>
<feature type="domain" description="Alpha-carbonic anhydrase" evidence="9">
    <location>
        <begin position="1"/>
        <end position="247"/>
    </location>
</feature>
<dbReference type="InterPro" id="IPR023561">
    <property type="entry name" value="Carbonic_anhydrase_a-class"/>
</dbReference>
<comment type="catalytic activity">
    <reaction evidence="7 8">
        <text>hydrogencarbonate + H(+) = CO2 + H2O</text>
        <dbReference type="Rhea" id="RHEA:10748"/>
        <dbReference type="ChEBI" id="CHEBI:15377"/>
        <dbReference type="ChEBI" id="CHEBI:15378"/>
        <dbReference type="ChEBI" id="CHEBI:16526"/>
        <dbReference type="ChEBI" id="CHEBI:17544"/>
        <dbReference type="EC" id="4.2.1.1"/>
    </reaction>
</comment>
<gene>
    <name evidence="10" type="ORF">GDO54_011858</name>
</gene>
<keyword evidence="5 8" id="KW-0862">Zinc</keyword>
<dbReference type="InterPro" id="IPR018338">
    <property type="entry name" value="Carbonic_anhydrase_a-class_CS"/>
</dbReference>
<evidence type="ECO:0000256" key="1">
    <source>
        <dbReference type="ARBA" id="ARBA00001947"/>
    </source>
</evidence>
<organism evidence="10 11">
    <name type="scientific">Pyxicephalus adspersus</name>
    <name type="common">African bullfrog</name>
    <dbReference type="NCBI Taxonomy" id="30357"/>
    <lineage>
        <taxon>Eukaryota</taxon>
        <taxon>Metazoa</taxon>
        <taxon>Chordata</taxon>
        <taxon>Craniata</taxon>
        <taxon>Vertebrata</taxon>
        <taxon>Euteleostomi</taxon>
        <taxon>Amphibia</taxon>
        <taxon>Batrachia</taxon>
        <taxon>Anura</taxon>
        <taxon>Neobatrachia</taxon>
        <taxon>Ranoidea</taxon>
        <taxon>Pyxicephalidae</taxon>
        <taxon>Pyxicephalinae</taxon>
        <taxon>Pyxicephalus</taxon>
    </lineage>
</organism>
<evidence type="ECO:0000313" key="11">
    <source>
        <dbReference type="Proteomes" id="UP001181693"/>
    </source>
</evidence>
<keyword evidence="6 8" id="KW-0456">Lyase</keyword>
<dbReference type="GO" id="GO:0005737">
    <property type="term" value="C:cytoplasm"/>
    <property type="evidence" value="ECO:0007669"/>
    <property type="project" value="TreeGrafter"/>
</dbReference>
<reference evidence="10" key="1">
    <citation type="thesis" date="2020" institute="ProQuest LLC" country="789 East Eisenhower Parkway, Ann Arbor, MI, USA">
        <title>Comparative Genomics and Chromosome Evolution.</title>
        <authorList>
            <person name="Mudd A.B."/>
        </authorList>
    </citation>
    <scope>NUCLEOTIDE SEQUENCE</scope>
    <source>
        <strain evidence="10">1538</strain>
        <tissue evidence="10">Blood</tissue>
    </source>
</reference>
<dbReference type="AlphaFoldDB" id="A0AAV3A4K0"/>
<dbReference type="EMBL" id="DYDO01000005">
    <property type="protein sequence ID" value="DBA24161.1"/>
    <property type="molecule type" value="Genomic_DNA"/>
</dbReference>
<evidence type="ECO:0000256" key="5">
    <source>
        <dbReference type="ARBA" id="ARBA00022833"/>
    </source>
</evidence>
<dbReference type="PANTHER" id="PTHR18952">
    <property type="entry name" value="CARBONIC ANHYDRASE"/>
    <property type="match status" value="1"/>
</dbReference>
<protein>
    <recommendedName>
        <fullName evidence="3 8">Carbonic anhydrase</fullName>
        <ecNumber evidence="3 8">4.2.1.1</ecNumber>
    </recommendedName>
</protein>
<sequence length="253" mass="29070">MGICSSRTEQCRPRQSPINIQTRKTKYDSSLKPLYINYDPKTSQRLVNVGHCFNVEFDDSSDRSVLSEGPLASYYRLRQCHFHWGTSDRNGSEHVIDGKTYPAELHIVHWNSKMYPSFGEATKHSDGLAVLGVLLKIGEPNPLLQNLIANLDKVKTKDKECPFANFYLSDLLPKERHYWTYPGSLTTSPFLECVTWIVLQEAITISSEQLKHFRGLQCTSENEEPEFILENHRPLQPLEGRVVNGHQLFVSFW</sequence>
<comment type="cofactor">
    <cofactor evidence="1 8">
        <name>Zn(2+)</name>
        <dbReference type="ChEBI" id="CHEBI:29105"/>
    </cofactor>
</comment>
<evidence type="ECO:0000256" key="2">
    <source>
        <dbReference type="ARBA" id="ARBA00010718"/>
    </source>
</evidence>
<proteinExistence type="inferred from homology"/>
<dbReference type="Pfam" id="PF00194">
    <property type="entry name" value="Carb_anhydrase"/>
    <property type="match status" value="1"/>
</dbReference>
<dbReference type="SMART" id="SM01057">
    <property type="entry name" value="Carb_anhydrase"/>
    <property type="match status" value="1"/>
</dbReference>
<keyword evidence="4 8" id="KW-0479">Metal-binding</keyword>
<dbReference type="GO" id="GO:0004089">
    <property type="term" value="F:carbonate dehydratase activity"/>
    <property type="evidence" value="ECO:0007669"/>
    <property type="project" value="UniProtKB-UniRule"/>
</dbReference>
<comment type="caution">
    <text evidence="10">The sequence shown here is derived from an EMBL/GenBank/DDBJ whole genome shotgun (WGS) entry which is preliminary data.</text>
</comment>
<accession>A0AAV3A4K0</accession>